<accession>A0A976QQL0</accession>
<feature type="compositionally biased region" description="Polar residues" evidence="1">
    <location>
        <begin position="513"/>
        <end position="536"/>
    </location>
</feature>
<evidence type="ECO:0000259" key="2">
    <source>
        <dbReference type="PROSITE" id="PS50181"/>
    </source>
</evidence>
<reference evidence="3" key="1">
    <citation type="submission" date="2022-07" db="EMBL/GenBank/DDBJ databases">
        <title>Evaluation of T. orientalis genome assembly methods using nanopore sequencing and analysis of variation between genomes.</title>
        <authorList>
            <person name="Yam J."/>
            <person name="Micallef M.L."/>
            <person name="Liu M."/>
            <person name="Djordjevic S.P."/>
            <person name="Bogema D.R."/>
            <person name="Jenkins C."/>
        </authorList>
    </citation>
    <scope>NUCLEOTIDE SEQUENCE</scope>
    <source>
        <strain evidence="3">Fish Creek</strain>
    </source>
</reference>
<feature type="region of interest" description="Disordered" evidence="1">
    <location>
        <begin position="445"/>
        <end position="468"/>
    </location>
</feature>
<gene>
    <name evidence="3" type="ORF">MACJ_000618</name>
</gene>
<dbReference type="InterPro" id="IPR001810">
    <property type="entry name" value="F-box_dom"/>
</dbReference>
<dbReference type="EMBL" id="CP056065">
    <property type="protein sequence ID" value="UKJ88175.2"/>
    <property type="molecule type" value="Genomic_DNA"/>
</dbReference>
<dbReference type="SUPFAM" id="SSF50978">
    <property type="entry name" value="WD40 repeat-like"/>
    <property type="match status" value="1"/>
</dbReference>
<dbReference type="InterPro" id="IPR036322">
    <property type="entry name" value="WD40_repeat_dom_sf"/>
</dbReference>
<feature type="domain" description="F-box" evidence="2">
    <location>
        <begin position="6"/>
        <end position="53"/>
    </location>
</feature>
<organism evidence="3 4">
    <name type="scientific">Theileria orientalis</name>
    <dbReference type="NCBI Taxonomy" id="68886"/>
    <lineage>
        <taxon>Eukaryota</taxon>
        <taxon>Sar</taxon>
        <taxon>Alveolata</taxon>
        <taxon>Apicomplexa</taxon>
        <taxon>Aconoidasida</taxon>
        <taxon>Piroplasmida</taxon>
        <taxon>Theileriidae</taxon>
        <taxon>Theileria</taxon>
    </lineage>
</organism>
<dbReference type="AlphaFoldDB" id="A0A976QQL0"/>
<evidence type="ECO:0000313" key="3">
    <source>
        <dbReference type="EMBL" id="UKJ88175.2"/>
    </source>
</evidence>
<name>A0A976QQL0_THEOR</name>
<protein>
    <recommendedName>
        <fullName evidence="2">F-box domain-containing protein</fullName>
    </recommendedName>
</protein>
<feature type="region of interest" description="Disordered" evidence="1">
    <location>
        <begin position="513"/>
        <end position="587"/>
    </location>
</feature>
<proteinExistence type="predicted"/>
<evidence type="ECO:0000313" key="4">
    <source>
        <dbReference type="Proteomes" id="UP000244803"/>
    </source>
</evidence>
<dbReference type="PROSITE" id="PS50181">
    <property type="entry name" value="FBOX"/>
    <property type="match status" value="1"/>
</dbReference>
<feature type="compositionally biased region" description="Polar residues" evidence="1">
    <location>
        <begin position="566"/>
        <end position="581"/>
    </location>
</feature>
<evidence type="ECO:0000256" key="1">
    <source>
        <dbReference type="SAM" id="MobiDB-lite"/>
    </source>
</evidence>
<dbReference type="OrthoDB" id="360242at2759"/>
<dbReference type="Proteomes" id="UP000244803">
    <property type="component" value="Chromosome 1"/>
</dbReference>
<sequence>MDNALVRFIGLAPKDVIELICNYLDFSEFLALTSVSRYVRSILVNHHLFWLNYYMKRVNFRHYEADIWVNEKGSSKYQLRMPSFDKRHGVTDPANRLLRSARKVEIMNTDTALSTNPMLNLSILDNFKRSRWRGEFKQYTENLSRFILPTMVVPTMGCNPFLLVSNSSVCGFNMNEDKFMFNNFMALPNDHRRHEIKLCCWVRLDDLSYTEEANFRGATSRVNYVPKILVIVYRTDATTLAVSFYCHDGSGFVNVPSITLKMRIDAGDDASAIDVYGLLLSWDGRELCFSHINIFVGTSRGTVLQKRMERDRVVVERNESVTSCEITSLRFVSWHNKAVVVVFSYGNYLGVVDVSNDGWSVTENINGPVATFSIDTPNCLMAYSTSVQNRSTYVDLYNANSEKAHYMVPKPPFAILALERDSKWAIVIRNYIRVLQVIHPNEPSNSGKSGLYKQYEDNSSDDSTNEYASSGFDWSNVSNWLSVSSCANSGYSASGVTGGVGVDVFTPTPSVSGSAELSQMGTTSGFNSESQPSTVGAASGAGAINDAVRSDGTRTVNLTDAVRGTPGSNMTSATTQRSSNDPLDVGSESNRINVIRGVVGVNGANITNTSYPISAAFRTVNGRRDALTRCNSSHSMSTASGLSRVNSSSSIGGSNVTYRTHAQGSGNGSPLEETEMCLQRLSIKINDERGESSSQKLKFKSICTLNGHLNDITHCAHDGWSKLVTIDSGHNLFVWDYTIGCKIFSFSLLADIKRSVSHGPYAEEFEGKNKKCVFKRTDSRCSLRSDSTEGHRRSVKMMNRVASSSEMKDAIDDYLYLDSSDFDSSPLSDDTQKTSQRSHRSKNTVPASNIKGLLDPNKKGQKYHVDVSVHSLIVYYKSCNVMQVWSFK</sequence>
<feature type="region of interest" description="Disordered" evidence="1">
    <location>
        <begin position="823"/>
        <end position="856"/>
    </location>
</feature>